<reference evidence="2 3" key="1">
    <citation type="submission" date="2016-08" db="EMBL/GenBank/DDBJ databases">
        <title>A novel genetic cassette of butanologenic Thermoanaerobacterium thermosaccharolyticum that directly convert cellulose to butanol.</title>
        <authorList>
            <person name="Li T."/>
            <person name="He J."/>
        </authorList>
    </citation>
    <scope>NUCLEOTIDE SEQUENCE [LARGE SCALE GENOMIC DNA]</scope>
    <source>
        <strain evidence="2 3">TG57</strain>
    </source>
</reference>
<dbReference type="InterPro" id="IPR013496">
    <property type="entry name" value="CHP02680"/>
</dbReference>
<dbReference type="InterPro" id="IPR027417">
    <property type="entry name" value="P-loop_NTPase"/>
</dbReference>
<dbReference type="NCBIfam" id="TIGR02680">
    <property type="entry name" value="TIGR02680 family protein"/>
    <property type="match status" value="1"/>
</dbReference>
<protein>
    <submittedName>
        <fullName evidence="2">Chromosome segregation atpase</fullName>
    </submittedName>
</protein>
<evidence type="ECO:0000313" key="2">
    <source>
        <dbReference type="EMBL" id="AST58621.1"/>
    </source>
</evidence>
<feature type="coiled-coil region" evidence="1">
    <location>
        <begin position="908"/>
        <end position="982"/>
    </location>
</feature>
<feature type="coiled-coil region" evidence="1">
    <location>
        <begin position="235"/>
        <end position="386"/>
    </location>
</feature>
<organism evidence="2 3">
    <name type="scientific">Thermoanaerobacterium thermosaccharolyticum</name>
    <name type="common">Clostridium thermosaccharolyticum</name>
    <dbReference type="NCBI Taxonomy" id="1517"/>
    <lineage>
        <taxon>Bacteria</taxon>
        <taxon>Bacillati</taxon>
        <taxon>Bacillota</taxon>
        <taxon>Clostridia</taxon>
        <taxon>Thermoanaerobacterales</taxon>
        <taxon>Thermoanaerobacteraceae</taxon>
        <taxon>Thermoanaerobacterium</taxon>
    </lineage>
</organism>
<dbReference type="Gene3D" id="3.40.50.300">
    <property type="entry name" value="P-loop containing nucleotide triphosphate hydrolases"/>
    <property type="match status" value="1"/>
</dbReference>
<feature type="coiled-coil region" evidence="1">
    <location>
        <begin position="555"/>
        <end position="582"/>
    </location>
</feature>
<gene>
    <name evidence="2" type="ORF">Thert_02795</name>
</gene>
<dbReference type="Proteomes" id="UP000214975">
    <property type="component" value="Chromosome"/>
</dbReference>
<keyword evidence="1" id="KW-0175">Coiled coil</keyword>
<name>A0A223I1L3_THETR</name>
<dbReference type="Pfam" id="PF13558">
    <property type="entry name" value="SbcC_Walker_B"/>
    <property type="match status" value="1"/>
</dbReference>
<dbReference type="RefSeq" id="WP_094397831.1">
    <property type="nucleotide sequence ID" value="NZ_CP016893.1"/>
</dbReference>
<feature type="coiled-coil region" evidence="1">
    <location>
        <begin position="747"/>
        <end position="818"/>
    </location>
</feature>
<proteinExistence type="predicted"/>
<accession>A0A223I1L3</accession>
<dbReference type="SUPFAM" id="SSF52540">
    <property type="entry name" value="P-loop containing nucleoside triphosphate hydrolases"/>
    <property type="match status" value="1"/>
</dbReference>
<evidence type="ECO:0000256" key="1">
    <source>
        <dbReference type="SAM" id="Coils"/>
    </source>
</evidence>
<feature type="coiled-coil region" evidence="1">
    <location>
        <begin position="448"/>
        <end position="495"/>
    </location>
</feature>
<sequence>MDDRWIINRAGLLNFWYYDDEVFEFSGGRLLLRGSNGSGKSVTMQSFIPLLLDGNKSPERLDPFGSRARRLEDYLLGEEDVNGIDERTGYLYMEFKKGSKDNYISIGIGLKAKRHQSMDFWGFIIKDGRRIGIDILLYKMETGIDGKRVKIPLSKKELKNCIGSGGEVVDSQREYMELVNKNIFGFSSIDDYDELIKLLIQLRSPKLSKDFRPTVIYDILRASLSPLTDDDLRPMSETIENMDQIKLHLDSLNKNMKSLKKLKNEYDRYNKFMLYYKAEKLLMQKNELTKVRKQSEEIRQSIEKNNQDVLKGEDKISELASELQALKNKEIQLRKNNAFNTQRELVEEENILKQYRKDKNLKELQLKKKKDRYFEIEEELKNLEGREYSIDKNIKDNLECMASISEEVNFDEHSFSEEELKKSYGKDFDFDFWNNSLKEYTGKVRKALDALNDEAEANQKYNDALLEEDRLRKANEDLKRKVNEIEILFDEEKSRFIDKIYDWSDTNKLLKLNREDIEKLARIVLSYGETSVYEDLISSIRKPYDDIRGRLQMDMLKVKNELDLKNSQLDEKEEELRKWKETEDPEPERSEQVLENRKRLDKAGIAYVPLYKAIDFKNDIDDDTKGNIESALIDMGILDALIVSRSDLDRAIKMDKDMADKYIVPGTFNMKLNVLQYFNVVDSNNGVSPEEISDALSNVFIYEEENATYINDDGTYGIGILKGKAAGNVKSRYIGFESRRRFRDEMISSIAKEISIIKDEIRELNDRQLSIKSQLSDLDVEYKNFPEKDDLEEALKELKEAQSNQKFTEDKLNDATLAAKKFFDVLQEKRAVVRKLTSEIGIHADVKAYKDALGELDEYKNLLQKLQINYNSYITVLRNIDTRKMQKQDIEYDIDNYKFEIDVLDTKIKNSIEKINVLKETIEKLGIEDLQKELSQCIKRIDDIPKEINDLTAKTAALKERIVLQEKEYERLREEIRKNEDILNIYDKGLKDEITLGFIDEFTNLDDMYKLAKTVQSQYKEMFTKFDKDSATEKLRNAFYVCINELVEFGLSLDVVENEQSDVGMGTYQEIYKDLRRYQITAKVNDKKISLYGLYNMIDEDIKINENLMKEKDRQLFEDIIMHNVGRKIRSRIFKAEEWVKKMNDLMSQRDTSSGLKFQLEWKPKAATNEQELNTRELVELLKLDADMMKEEDFNLVVNHFRSKVESAKKIYEENSNTDTFHQIMKSILDYRDWFEFKLYFKKEGENRKELTNNAFYKFSGGEKAMAMYIPLFSAVYSMYQSASSHAPKIISLDEAFAGVDDNNIRDMFKLIEDLGLNFIMNSQVLWGDYDTVPELSIYELIRPKNASYVSLIKYKWDGKIRHLVTGIEESVEATDDFSYDEVAYTRVGE</sequence>
<dbReference type="EMBL" id="CP016893">
    <property type="protein sequence ID" value="AST58621.1"/>
    <property type="molecule type" value="Genomic_DNA"/>
</dbReference>
<evidence type="ECO:0000313" key="3">
    <source>
        <dbReference type="Proteomes" id="UP000214975"/>
    </source>
</evidence>